<keyword evidence="2" id="KW-1185">Reference proteome</keyword>
<dbReference type="AlphaFoldDB" id="A0A401XJ20"/>
<reference evidence="1 2" key="1">
    <citation type="submission" date="2018-11" db="EMBL/GenBank/DDBJ databases">
        <title>Schleiferia aggregans sp. nov., a moderately thermophilic heterotrophic bacterium isolated from microbial mats at a terrestrial hot spring.</title>
        <authorList>
            <person name="Iino T."/>
            <person name="Ohkuma M."/>
            <person name="Haruta S."/>
        </authorList>
    </citation>
    <scope>NUCLEOTIDE SEQUENCE [LARGE SCALE GENOMIC DNA]</scope>
    <source>
        <strain evidence="1 2">LA</strain>
    </source>
</reference>
<gene>
    <name evidence="1" type="ORF">JCM31826_05070</name>
</gene>
<sequence>MIWAILFTIFSNIIYPFLSTSYTKFIVFKNPLESVASINYTLGYQVGIVYQTLYGEKRKELRCNYFNETTYLPNGFPAYKSDTYTVIYNKYNPDYFIIDFTKPDDILKDKLLKSCLEVITREPEKFNNISREKASYFLKDIMNHFGINGLSMIYNHSTKFYHNIKYNSLVFYFFKKNKSYRNLLDKYTEN</sequence>
<dbReference type="Proteomes" id="UP000286715">
    <property type="component" value="Unassembled WGS sequence"/>
</dbReference>
<organism evidence="1 2">
    <name type="scientific">Thermaurantimonas aggregans</name>
    <dbReference type="NCBI Taxonomy" id="2173829"/>
    <lineage>
        <taxon>Bacteria</taxon>
        <taxon>Pseudomonadati</taxon>
        <taxon>Bacteroidota</taxon>
        <taxon>Flavobacteriia</taxon>
        <taxon>Flavobacteriales</taxon>
        <taxon>Schleiferiaceae</taxon>
        <taxon>Thermaurantimonas</taxon>
    </lineage>
</organism>
<name>A0A401XJ20_9FLAO</name>
<dbReference type="RefSeq" id="WP_245966085.1">
    <property type="nucleotide sequence ID" value="NZ_BHZE01000003.1"/>
</dbReference>
<evidence type="ECO:0000313" key="1">
    <source>
        <dbReference type="EMBL" id="GCD77025.1"/>
    </source>
</evidence>
<protein>
    <submittedName>
        <fullName evidence="1">Uncharacterized protein</fullName>
    </submittedName>
</protein>
<accession>A0A401XJ20</accession>
<proteinExistence type="predicted"/>
<dbReference type="EMBL" id="BHZE01000003">
    <property type="protein sequence ID" value="GCD77025.1"/>
    <property type="molecule type" value="Genomic_DNA"/>
</dbReference>
<comment type="caution">
    <text evidence="1">The sequence shown here is derived from an EMBL/GenBank/DDBJ whole genome shotgun (WGS) entry which is preliminary data.</text>
</comment>
<evidence type="ECO:0000313" key="2">
    <source>
        <dbReference type="Proteomes" id="UP000286715"/>
    </source>
</evidence>